<sequence>MKRFISGGYITNEDLFENNFDNNIDIDKLKKEKEEEEGFNISNFYKTSTSSLNTKLPERLFKRLPEISKQQPLLIDNNIGSGEELSRTTGKIITTTTTTTNITKVKSFYCDQCESEIFNTEKIEHQSSTTHILCERTKEGFVSKRFISSSLPLNVGYKIITKKMNWSDGEGLGKDNQGKINPIKVEKKNNKLGLGKINYNNNNNSKNKIQIFGKEKNTKNGIYENKKNLKKLKEITKKREMYIKELL</sequence>
<gene>
    <name evidence="2" type="ORF">DDB_G0287251</name>
</gene>
<evidence type="ECO:0000259" key="1">
    <source>
        <dbReference type="PROSITE" id="PS50174"/>
    </source>
</evidence>
<dbReference type="RefSeq" id="XP_637318.1">
    <property type="nucleotide sequence ID" value="XM_632226.1"/>
</dbReference>
<dbReference type="SMART" id="SM00443">
    <property type="entry name" value="G_patch"/>
    <property type="match status" value="1"/>
</dbReference>
<name>Q54KN9_DICDI</name>
<dbReference type="Proteomes" id="UP000002195">
    <property type="component" value="Unassembled WGS sequence"/>
</dbReference>
<dbReference type="KEGG" id="ddi:DDB_G0287251"/>
<dbReference type="PANTHER" id="PTHR20923">
    <property type="entry name" value="BAT4 PROTEIN-RELATED"/>
    <property type="match status" value="1"/>
</dbReference>
<dbReference type="InParanoid" id="Q54KN9"/>
<dbReference type="VEuPathDB" id="AmoebaDB:DDB_G0287251"/>
<feature type="domain" description="G-patch" evidence="1">
    <location>
        <begin position="160"/>
        <end position="199"/>
    </location>
</feature>
<dbReference type="InterPro" id="IPR000467">
    <property type="entry name" value="G_patch_dom"/>
</dbReference>
<evidence type="ECO:0000313" key="2">
    <source>
        <dbReference type="EMBL" id="EAL63827.1"/>
    </source>
</evidence>
<dbReference type="PANTHER" id="PTHR20923:SF1">
    <property type="entry name" value="G PATCH DOMAIN AND ANKYRIN REPEAT-CONTAINING PROTEIN 1"/>
    <property type="match status" value="1"/>
</dbReference>
<organism evidence="2 3">
    <name type="scientific">Dictyostelium discoideum</name>
    <name type="common">Social amoeba</name>
    <dbReference type="NCBI Taxonomy" id="44689"/>
    <lineage>
        <taxon>Eukaryota</taxon>
        <taxon>Amoebozoa</taxon>
        <taxon>Evosea</taxon>
        <taxon>Eumycetozoa</taxon>
        <taxon>Dictyostelia</taxon>
        <taxon>Dictyosteliales</taxon>
        <taxon>Dictyosteliaceae</taxon>
        <taxon>Dictyostelium</taxon>
    </lineage>
</organism>
<dbReference type="InterPro" id="IPR039146">
    <property type="entry name" value="GPANK1"/>
</dbReference>
<dbReference type="PaxDb" id="44689-DDB0219203"/>
<dbReference type="GeneID" id="8626016"/>
<dbReference type="Pfam" id="PF01585">
    <property type="entry name" value="G-patch"/>
    <property type="match status" value="1"/>
</dbReference>
<keyword evidence="3" id="KW-1185">Reference proteome</keyword>
<dbReference type="OMA" id="HETSITH"/>
<reference evidence="2 3" key="1">
    <citation type="journal article" date="2005" name="Nature">
        <title>The genome of the social amoeba Dictyostelium discoideum.</title>
        <authorList>
            <consortium name="The Dictyostelium discoideum Sequencing Consortium"/>
            <person name="Eichinger L."/>
            <person name="Pachebat J.A."/>
            <person name="Glockner G."/>
            <person name="Rajandream M.A."/>
            <person name="Sucgang R."/>
            <person name="Berriman M."/>
            <person name="Song J."/>
            <person name="Olsen R."/>
            <person name="Szafranski K."/>
            <person name="Xu Q."/>
            <person name="Tunggal B."/>
            <person name="Kummerfeld S."/>
            <person name="Madera M."/>
            <person name="Konfortov B.A."/>
            <person name="Rivero F."/>
            <person name="Bankier A.T."/>
            <person name="Lehmann R."/>
            <person name="Hamlin N."/>
            <person name="Davies R."/>
            <person name="Gaudet P."/>
            <person name="Fey P."/>
            <person name="Pilcher K."/>
            <person name="Chen G."/>
            <person name="Saunders D."/>
            <person name="Sodergren E."/>
            <person name="Davis P."/>
            <person name="Kerhornou A."/>
            <person name="Nie X."/>
            <person name="Hall N."/>
            <person name="Anjard C."/>
            <person name="Hemphill L."/>
            <person name="Bason N."/>
            <person name="Farbrother P."/>
            <person name="Desany B."/>
            <person name="Just E."/>
            <person name="Morio T."/>
            <person name="Rost R."/>
            <person name="Churcher C."/>
            <person name="Cooper J."/>
            <person name="Haydock S."/>
            <person name="van Driessche N."/>
            <person name="Cronin A."/>
            <person name="Goodhead I."/>
            <person name="Muzny D."/>
            <person name="Mourier T."/>
            <person name="Pain A."/>
            <person name="Lu M."/>
            <person name="Harper D."/>
            <person name="Lindsay R."/>
            <person name="Hauser H."/>
            <person name="James K."/>
            <person name="Quiles M."/>
            <person name="Madan Babu M."/>
            <person name="Saito T."/>
            <person name="Buchrieser C."/>
            <person name="Wardroper A."/>
            <person name="Felder M."/>
            <person name="Thangavelu M."/>
            <person name="Johnson D."/>
            <person name="Knights A."/>
            <person name="Loulseged H."/>
            <person name="Mungall K."/>
            <person name="Oliver K."/>
            <person name="Price C."/>
            <person name="Quail M.A."/>
            <person name="Urushihara H."/>
            <person name="Hernandez J."/>
            <person name="Rabbinowitsch E."/>
            <person name="Steffen D."/>
            <person name="Sanders M."/>
            <person name="Ma J."/>
            <person name="Kohara Y."/>
            <person name="Sharp S."/>
            <person name="Simmonds M."/>
            <person name="Spiegler S."/>
            <person name="Tivey A."/>
            <person name="Sugano S."/>
            <person name="White B."/>
            <person name="Walker D."/>
            <person name="Woodward J."/>
            <person name="Winckler T."/>
            <person name="Tanaka Y."/>
            <person name="Shaulsky G."/>
            <person name="Schleicher M."/>
            <person name="Weinstock G."/>
            <person name="Rosenthal A."/>
            <person name="Cox E.C."/>
            <person name="Chisholm R.L."/>
            <person name="Gibbs R."/>
            <person name="Loomis W.F."/>
            <person name="Platzer M."/>
            <person name="Kay R.R."/>
            <person name="Williams J."/>
            <person name="Dear P.H."/>
            <person name="Noegel A.A."/>
            <person name="Barrell B."/>
            <person name="Kuspa A."/>
        </authorList>
    </citation>
    <scope>NUCLEOTIDE SEQUENCE [LARGE SCALE GENOMIC DNA]</scope>
    <source>
        <strain evidence="2 3">AX4</strain>
    </source>
</reference>
<accession>Q54KN9</accession>
<dbReference type="HOGENOM" id="CLU_1126231_0_0_1"/>
<dbReference type="PROSITE" id="PS50174">
    <property type="entry name" value="G_PATCH"/>
    <property type="match status" value="1"/>
</dbReference>
<dbReference type="GO" id="GO:0003676">
    <property type="term" value="F:nucleic acid binding"/>
    <property type="evidence" value="ECO:0007669"/>
    <property type="project" value="InterPro"/>
</dbReference>
<evidence type="ECO:0000313" key="3">
    <source>
        <dbReference type="Proteomes" id="UP000002195"/>
    </source>
</evidence>
<dbReference type="dictyBase" id="DDB_G0287251"/>
<comment type="caution">
    <text evidence="2">The sequence shown here is derived from an EMBL/GenBank/DDBJ whole genome shotgun (WGS) entry which is preliminary data.</text>
</comment>
<dbReference type="EMBL" id="AAFI02000099">
    <property type="protein sequence ID" value="EAL63827.1"/>
    <property type="molecule type" value="Genomic_DNA"/>
</dbReference>
<dbReference type="eggNOG" id="ENOG502RI3T">
    <property type="taxonomic scope" value="Eukaryota"/>
</dbReference>
<proteinExistence type="predicted"/>
<dbReference type="AlphaFoldDB" id="Q54KN9"/>
<protein>
    <recommendedName>
        <fullName evidence="1">G-patch domain-containing protein</fullName>
    </recommendedName>
</protein>